<evidence type="ECO:0000256" key="9">
    <source>
        <dbReference type="SAM" id="MobiDB-lite"/>
    </source>
</evidence>
<keyword evidence="4 8" id="KW-0032">Aminotransferase</keyword>
<keyword evidence="6" id="KW-0677">Repeat</keyword>
<evidence type="ECO:0000256" key="2">
    <source>
        <dbReference type="ARBA" id="ARBA00012916"/>
    </source>
</evidence>
<dbReference type="HAMAP" id="MF_00164">
    <property type="entry name" value="GlmS"/>
    <property type="match status" value="1"/>
</dbReference>
<sequence length="609" mass="67759">MCGIVGYIGEQEASPILVDGLKKLEYRGYDSAGIAVYNGSCIDVMKTKGRLKDLEEKLEGRAVKGTAGIGHTRWATHGAPSDENSHPHSNGDETISVVHNGIIENYMELKEELISNGYVFLSETDTEVAVHLLDYYYKGDPIDAVIKVMNKIEGSYALGILFKDYPDQLIAVRKDSPLIVGLGKGENYIASDIPAILQYTRDVYFLEDGELAILTRDEVKIINKDKEQVDKEVFKVTWDVAAAEKGGYDHFMLKEIFEQAKVVKDTLMPRLPEDQNRIVLDDIKLSKKELENINKIYIVACGTAYYAGIVGKYLLERIARVPVVAEVASEFRYRDPVIDENTLMIVLSQSGETADTLAALRLAKQGGARVIAIVNVVGSSIAREADDILYTWAGPEIAVASTKAYSAQLAAMYLLTCHIALELGRMNEEEFKELRDELYQLPRKVNRVLNKAERIKRLADKYVNSKNVFYVGRGLDYMVSMEGSLKLKEVAYVHSEPYAAGELKHGPIALIEDTTLVVGIVTQAELYDKTVSNLKEVKARNGKVLAIAVKGNTEIEKVVDDVIYIPQTHWMFSSILANIPQQLFAYYVSTALGHDVDKPRNLAKSVTVE</sequence>
<dbReference type="CDD" id="cd05008">
    <property type="entry name" value="SIS_GlmS_GlmD_1"/>
    <property type="match status" value="1"/>
</dbReference>
<dbReference type="InterPro" id="IPR035490">
    <property type="entry name" value="GlmS/FrlB_SIS"/>
</dbReference>
<evidence type="ECO:0000256" key="3">
    <source>
        <dbReference type="ARBA" id="ARBA00016090"/>
    </source>
</evidence>
<organism evidence="12 13">
    <name type="scientific">Defluviitalea saccharophila</name>
    <dbReference type="NCBI Taxonomy" id="879970"/>
    <lineage>
        <taxon>Bacteria</taxon>
        <taxon>Bacillati</taxon>
        <taxon>Bacillota</taxon>
        <taxon>Clostridia</taxon>
        <taxon>Lachnospirales</taxon>
        <taxon>Defluviitaleaceae</taxon>
        <taxon>Defluviitalea</taxon>
    </lineage>
</organism>
<keyword evidence="7" id="KW-0315">Glutamine amidotransferase</keyword>
<dbReference type="GO" id="GO:0004360">
    <property type="term" value="F:glutamine-fructose-6-phosphate transaminase (isomerizing) activity"/>
    <property type="evidence" value="ECO:0007669"/>
    <property type="project" value="UniProtKB-EC"/>
</dbReference>
<dbReference type="InterPro" id="IPR017932">
    <property type="entry name" value="GATase_2_dom"/>
</dbReference>
<dbReference type="PANTHER" id="PTHR10937">
    <property type="entry name" value="GLUCOSAMINE--FRUCTOSE-6-PHOSPHATE AMINOTRANSFERASE, ISOMERIZING"/>
    <property type="match status" value="1"/>
</dbReference>
<feature type="domain" description="SIS" evidence="11">
    <location>
        <begin position="286"/>
        <end position="425"/>
    </location>
</feature>
<proteinExistence type="inferred from homology"/>
<keyword evidence="5 8" id="KW-0808">Transferase</keyword>
<comment type="catalytic activity">
    <reaction evidence="1 8">
        <text>D-fructose 6-phosphate + L-glutamine = D-glucosamine 6-phosphate + L-glutamate</text>
        <dbReference type="Rhea" id="RHEA:13237"/>
        <dbReference type="ChEBI" id="CHEBI:29985"/>
        <dbReference type="ChEBI" id="CHEBI:58359"/>
        <dbReference type="ChEBI" id="CHEBI:58725"/>
        <dbReference type="ChEBI" id="CHEBI:61527"/>
        <dbReference type="EC" id="2.6.1.16"/>
    </reaction>
</comment>
<reference evidence="12 13" key="1">
    <citation type="submission" date="2023-03" db="EMBL/GenBank/DDBJ databases">
        <title>Novel Species.</title>
        <authorList>
            <person name="Ma S."/>
        </authorList>
    </citation>
    <scope>NUCLEOTIDE SEQUENCE [LARGE SCALE GENOMIC DNA]</scope>
    <source>
        <strain evidence="12 13">LIND6LT2</strain>
    </source>
</reference>
<evidence type="ECO:0000313" key="12">
    <source>
        <dbReference type="EMBL" id="WZL69259.1"/>
    </source>
</evidence>
<feature type="domain" description="SIS" evidence="11">
    <location>
        <begin position="458"/>
        <end position="599"/>
    </location>
</feature>
<evidence type="ECO:0000256" key="1">
    <source>
        <dbReference type="ARBA" id="ARBA00001031"/>
    </source>
</evidence>
<dbReference type="InterPro" id="IPR047084">
    <property type="entry name" value="GFAT_N"/>
</dbReference>
<dbReference type="SUPFAM" id="SSF53697">
    <property type="entry name" value="SIS domain"/>
    <property type="match status" value="1"/>
</dbReference>
<dbReference type="Gene3D" id="3.40.50.10490">
    <property type="entry name" value="Glucose-6-phosphate isomerase like protein, domain 1"/>
    <property type="match status" value="2"/>
</dbReference>
<dbReference type="CDD" id="cd05009">
    <property type="entry name" value="SIS_GlmS_GlmD_2"/>
    <property type="match status" value="1"/>
</dbReference>
<dbReference type="EMBL" id="CP121687">
    <property type="protein sequence ID" value="WZL69259.1"/>
    <property type="molecule type" value="Genomic_DNA"/>
</dbReference>
<name>A0ABZ2Y475_9FIRM</name>
<dbReference type="InterPro" id="IPR029055">
    <property type="entry name" value="Ntn_hydrolases_N"/>
</dbReference>
<dbReference type="NCBIfam" id="TIGR01135">
    <property type="entry name" value="glmS"/>
    <property type="match status" value="1"/>
</dbReference>
<keyword evidence="13" id="KW-1185">Reference proteome</keyword>
<evidence type="ECO:0000256" key="4">
    <source>
        <dbReference type="ARBA" id="ARBA00022576"/>
    </source>
</evidence>
<keyword evidence="8" id="KW-0963">Cytoplasm</keyword>
<dbReference type="RefSeq" id="WP_341876268.1">
    <property type="nucleotide sequence ID" value="NZ_CP121687.1"/>
</dbReference>
<dbReference type="PROSITE" id="PS51278">
    <property type="entry name" value="GATASE_TYPE_2"/>
    <property type="match status" value="1"/>
</dbReference>
<comment type="subcellular location">
    <subcellularLocation>
        <location evidence="8">Cytoplasm</location>
    </subcellularLocation>
</comment>
<dbReference type="InterPro" id="IPR046348">
    <property type="entry name" value="SIS_dom_sf"/>
</dbReference>
<feature type="active site" description="Nucleophile; for GATase activity" evidence="8">
    <location>
        <position position="2"/>
    </location>
</feature>
<dbReference type="PROSITE" id="PS51464">
    <property type="entry name" value="SIS"/>
    <property type="match status" value="2"/>
</dbReference>
<dbReference type="EC" id="2.6.1.16" evidence="2 8"/>
<feature type="region of interest" description="Disordered" evidence="9">
    <location>
        <begin position="72"/>
        <end position="91"/>
    </location>
</feature>
<feature type="active site" description="For Fru-6P isomerization activity" evidence="8">
    <location>
        <position position="604"/>
    </location>
</feature>
<feature type="initiator methionine" description="Removed" evidence="8">
    <location>
        <position position="1"/>
    </location>
</feature>
<dbReference type="NCBIfam" id="NF001484">
    <property type="entry name" value="PRK00331.1"/>
    <property type="match status" value="1"/>
</dbReference>
<comment type="function">
    <text evidence="8">Catalyzes the first step in hexosamine metabolism, converting fructose-6P into glucosamine-6P using glutamine as a nitrogen source.</text>
</comment>
<dbReference type="Gene3D" id="3.60.20.10">
    <property type="entry name" value="Glutamine Phosphoribosylpyrophosphate, subunit 1, domain 1"/>
    <property type="match status" value="1"/>
</dbReference>
<dbReference type="Pfam" id="PF01380">
    <property type="entry name" value="SIS"/>
    <property type="match status" value="2"/>
</dbReference>
<dbReference type="SUPFAM" id="SSF56235">
    <property type="entry name" value="N-terminal nucleophile aminohydrolases (Ntn hydrolases)"/>
    <property type="match status" value="1"/>
</dbReference>
<dbReference type="PANTHER" id="PTHR10937:SF0">
    <property type="entry name" value="GLUTAMINE--FRUCTOSE-6-PHOSPHATE TRANSAMINASE (ISOMERIZING)"/>
    <property type="match status" value="1"/>
</dbReference>
<evidence type="ECO:0000256" key="7">
    <source>
        <dbReference type="ARBA" id="ARBA00022962"/>
    </source>
</evidence>
<dbReference type="InterPro" id="IPR005855">
    <property type="entry name" value="GFAT"/>
</dbReference>
<dbReference type="InterPro" id="IPR035466">
    <property type="entry name" value="GlmS/AgaS_SIS"/>
</dbReference>
<dbReference type="Proteomes" id="UP001486565">
    <property type="component" value="Chromosome"/>
</dbReference>
<accession>A0ABZ2Y475</accession>
<dbReference type="CDD" id="cd00714">
    <property type="entry name" value="GFAT"/>
    <property type="match status" value="1"/>
</dbReference>
<evidence type="ECO:0000256" key="6">
    <source>
        <dbReference type="ARBA" id="ARBA00022737"/>
    </source>
</evidence>
<evidence type="ECO:0000256" key="5">
    <source>
        <dbReference type="ARBA" id="ARBA00022679"/>
    </source>
</evidence>
<evidence type="ECO:0000256" key="8">
    <source>
        <dbReference type="HAMAP-Rule" id="MF_00164"/>
    </source>
</evidence>
<evidence type="ECO:0000259" key="11">
    <source>
        <dbReference type="PROSITE" id="PS51464"/>
    </source>
</evidence>
<dbReference type="Pfam" id="PF13522">
    <property type="entry name" value="GATase_6"/>
    <property type="match status" value="1"/>
</dbReference>
<evidence type="ECO:0000259" key="10">
    <source>
        <dbReference type="PROSITE" id="PS51278"/>
    </source>
</evidence>
<protein>
    <recommendedName>
        <fullName evidence="3 8">Glutamine--fructose-6-phosphate aminotransferase [isomerizing]</fullName>
        <ecNumber evidence="2 8">2.6.1.16</ecNumber>
    </recommendedName>
    <alternativeName>
        <fullName evidence="8">D-fructose-6-phosphate amidotransferase</fullName>
    </alternativeName>
    <alternativeName>
        <fullName evidence="8">GFAT</fullName>
    </alternativeName>
    <alternativeName>
        <fullName evidence="8">Glucosamine-6-phosphate synthase</fullName>
    </alternativeName>
    <alternativeName>
        <fullName evidence="8">Hexosephosphate aminotransferase</fullName>
    </alternativeName>
    <alternativeName>
        <fullName evidence="8">L-glutamine--D-fructose-6-phosphate amidotransferase</fullName>
    </alternativeName>
</protein>
<evidence type="ECO:0000313" key="13">
    <source>
        <dbReference type="Proteomes" id="UP001486565"/>
    </source>
</evidence>
<dbReference type="InterPro" id="IPR001347">
    <property type="entry name" value="SIS_dom"/>
</dbReference>
<comment type="subunit">
    <text evidence="8">Homodimer.</text>
</comment>
<feature type="domain" description="Glutamine amidotransferase type-2" evidence="10">
    <location>
        <begin position="2"/>
        <end position="217"/>
    </location>
</feature>
<gene>
    <name evidence="8 12" type="primary">glmS</name>
    <name evidence="12" type="ORF">QBE51_10695</name>
</gene>